<feature type="region of interest" description="Disordered" evidence="4">
    <location>
        <begin position="170"/>
        <end position="191"/>
    </location>
</feature>
<keyword evidence="5" id="KW-1185">Reference proteome</keyword>
<evidence type="ECO:0000313" key="6">
    <source>
        <dbReference type="WBParaSite" id="Pan_g17364.t2"/>
    </source>
</evidence>
<dbReference type="Proteomes" id="UP000492821">
    <property type="component" value="Unassembled WGS sequence"/>
</dbReference>
<protein>
    <submittedName>
        <fullName evidence="6">Leucine-rich repeat flightless-interacting protein 2</fullName>
    </submittedName>
</protein>
<sequence>MSGYSPHGGRRRVPVGHDAEEHVLDKISRQGGEVFSKKRQTRDEARQLRMEQLEKQIRADDDSNFLNADSNAEKVNELEGKFQRAMLLYSQLDNEKSSLLYEIDLYKDEMEEKDQLLFVANRDVRELTSQVKAHLRTIEGMKATQESLRNELAQRDQLIQENGLVVVETETDESSAVSSTEGSGSTINIRPGPILFSQQTISSIDKAIPGSSTIDEKIRKLVDMNKKLRHQVEEAEQAMYARRTRYNDQMNPAHNGANDEAQRDAAKQVAELKLKLQEAERENTNQQGSIIRLEGQLKRLKQQSDTTDKECIELKSQNRFLKKEARDKGLALDEAKETNRHLQARLEKLRTTRRAS</sequence>
<dbReference type="Gene3D" id="1.20.5.4090">
    <property type="match status" value="1"/>
</dbReference>
<name>A0A7E4V6Y8_PANRE</name>
<feature type="coiled-coil region" evidence="3">
    <location>
        <begin position="262"/>
        <end position="352"/>
    </location>
</feature>
<evidence type="ECO:0000313" key="5">
    <source>
        <dbReference type="Proteomes" id="UP000492821"/>
    </source>
</evidence>
<organism evidence="5 6">
    <name type="scientific">Panagrellus redivivus</name>
    <name type="common">Microworm</name>
    <dbReference type="NCBI Taxonomy" id="6233"/>
    <lineage>
        <taxon>Eukaryota</taxon>
        <taxon>Metazoa</taxon>
        <taxon>Ecdysozoa</taxon>
        <taxon>Nematoda</taxon>
        <taxon>Chromadorea</taxon>
        <taxon>Rhabditida</taxon>
        <taxon>Tylenchina</taxon>
        <taxon>Panagrolaimomorpha</taxon>
        <taxon>Panagrolaimoidea</taxon>
        <taxon>Panagrolaimidae</taxon>
        <taxon>Panagrellus</taxon>
    </lineage>
</organism>
<comment type="similarity">
    <text evidence="1">Belongs to the LRRFIP family.</text>
</comment>
<dbReference type="PANTHER" id="PTHR19212">
    <property type="entry name" value="LEUCINE RICH REPEAT IN FLII INTERACTING PROTEIN"/>
    <property type="match status" value="1"/>
</dbReference>
<evidence type="ECO:0000256" key="3">
    <source>
        <dbReference type="SAM" id="Coils"/>
    </source>
</evidence>
<evidence type="ECO:0000256" key="1">
    <source>
        <dbReference type="ARBA" id="ARBA00008275"/>
    </source>
</evidence>
<evidence type="ECO:0000256" key="4">
    <source>
        <dbReference type="SAM" id="MobiDB-lite"/>
    </source>
</evidence>
<feature type="compositionally biased region" description="Low complexity" evidence="4">
    <location>
        <begin position="174"/>
        <end position="186"/>
    </location>
</feature>
<dbReference type="Pfam" id="PF09738">
    <property type="entry name" value="LRRFIP"/>
    <property type="match status" value="1"/>
</dbReference>
<reference evidence="5" key="1">
    <citation type="journal article" date="2013" name="Genetics">
        <title>The draft genome and transcriptome of Panagrellus redivivus are shaped by the harsh demands of a free-living lifestyle.</title>
        <authorList>
            <person name="Srinivasan J."/>
            <person name="Dillman A.R."/>
            <person name="Macchietto M.G."/>
            <person name="Heikkinen L."/>
            <person name="Lakso M."/>
            <person name="Fracchia K.M."/>
            <person name="Antoshechkin I."/>
            <person name="Mortazavi A."/>
            <person name="Wong G."/>
            <person name="Sternberg P.W."/>
        </authorList>
    </citation>
    <scope>NUCLEOTIDE SEQUENCE [LARGE SCALE GENOMIC DNA]</scope>
    <source>
        <strain evidence="5">MT8872</strain>
    </source>
</reference>
<dbReference type="PANTHER" id="PTHR19212:SF0">
    <property type="entry name" value="LD07988P"/>
    <property type="match status" value="1"/>
</dbReference>
<accession>A0A7E4V6Y8</accession>
<feature type="region of interest" description="Disordered" evidence="4">
    <location>
        <begin position="1"/>
        <end position="20"/>
    </location>
</feature>
<dbReference type="InterPro" id="IPR019139">
    <property type="entry name" value="LRRFIP1/2"/>
</dbReference>
<dbReference type="GO" id="GO:0006355">
    <property type="term" value="P:regulation of DNA-templated transcription"/>
    <property type="evidence" value="ECO:0007669"/>
    <property type="project" value="InterPro"/>
</dbReference>
<keyword evidence="2 3" id="KW-0175">Coiled coil</keyword>
<feature type="region of interest" description="Disordered" evidence="4">
    <location>
        <begin position="26"/>
        <end position="46"/>
    </location>
</feature>
<reference evidence="6" key="2">
    <citation type="submission" date="2020-10" db="UniProtKB">
        <authorList>
            <consortium name="WormBaseParasite"/>
        </authorList>
    </citation>
    <scope>IDENTIFICATION</scope>
</reference>
<evidence type="ECO:0000256" key="2">
    <source>
        <dbReference type="ARBA" id="ARBA00023054"/>
    </source>
</evidence>
<dbReference type="WBParaSite" id="Pan_g17364.t2">
    <property type="protein sequence ID" value="Pan_g17364.t2"/>
    <property type="gene ID" value="Pan_g17364"/>
</dbReference>
<dbReference type="AlphaFoldDB" id="A0A7E4V6Y8"/>
<proteinExistence type="inferred from homology"/>